<dbReference type="Gene3D" id="3.40.50.150">
    <property type="entry name" value="Vaccinia Virus protein VP39"/>
    <property type="match status" value="1"/>
</dbReference>
<proteinExistence type="predicted"/>
<sequence>MAPALCTLASLRAARPCASATRVALLLTLPAVLVGGVLFYGGHVASVGWLGAPRAAATAVAETASVAPTPPWPVSRDTVATVADSAEAADDDITVLAGHDCAALGRRAEPAWVDRSALAASVPDFLSLYARRRVTDNAGGMRADHSFGLYTVVRALRPAVFIESGVFKAHSSWLVSATLPGTRIISIDPSAGACEAARASIRLAGGDPAVTLTCLTGETFADFSEVDWDVLLSANGSLPDVRAVRASTLVLMDDHMAGPRRLAEVALRGFSHVLFDDNYAPTMHGDQYSIKQACARGAVARAAWSGAALDRFGRVRTRRLPWERHVALGNAMTSLMSEYWEVPPLGAPELTRQTRASVAELAPAVVSDARVWRETGLGAMAQAEFGAYTHMAYIKLQ</sequence>
<accession>A0A1X6PAU1</accession>
<dbReference type="OrthoDB" id="1900908at2759"/>
<gene>
    <name evidence="1" type="ORF">BU14_0130s0025</name>
</gene>
<keyword evidence="2" id="KW-1185">Reference proteome</keyword>
<name>A0A1X6PAU1_PORUM</name>
<dbReference type="SUPFAM" id="SSF53335">
    <property type="entry name" value="S-adenosyl-L-methionine-dependent methyltransferases"/>
    <property type="match status" value="1"/>
</dbReference>
<evidence type="ECO:0000313" key="2">
    <source>
        <dbReference type="Proteomes" id="UP000218209"/>
    </source>
</evidence>
<dbReference type="InterPro" id="IPR029063">
    <property type="entry name" value="SAM-dependent_MTases_sf"/>
</dbReference>
<dbReference type="PANTHER" id="PTHR36362:SF1">
    <property type="entry name" value="DNA-DIRECTED RNA POLYMERASE SUBUNIT BETA"/>
    <property type="match status" value="1"/>
</dbReference>
<dbReference type="PANTHER" id="PTHR36362">
    <property type="entry name" value="DNA-DIRECTED RNA POLYMERASE SUBUNIT BETA"/>
    <property type="match status" value="1"/>
</dbReference>
<evidence type="ECO:0000313" key="1">
    <source>
        <dbReference type="EMBL" id="OSX77870.1"/>
    </source>
</evidence>
<dbReference type="EMBL" id="KV918826">
    <property type="protein sequence ID" value="OSX77870.1"/>
    <property type="molecule type" value="Genomic_DNA"/>
</dbReference>
<reference evidence="1 2" key="1">
    <citation type="submission" date="2017-03" db="EMBL/GenBank/DDBJ databases">
        <title>WGS assembly of Porphyra umbilicalis.</title>
        <authorList>
            <person name="Brawley S.H."/>
            <person name="Blouin N.A."/>
            <person name="Ficko-Blean E."/>
            <person name="Wheeler G.L."/>
            <person name="Lohr M."/>
            <person name="Goodson H.V."/>
            <person name="Jenkins J.W."/>
            <person name="Blaby-Haas C.E."/>
            <person name="Helliwell K.E."/>
            <person name="Chan C."/>
            <person name="Marriage T."/>
            <person name="Bhattacharya D."/>
            <person name="Klein A.S."/>
            <person name="Badis Y."/>
            <person name="Brodie J."/>
            <person name="Cao Y."/>
            <person name="Collen J."/>
            <person name="Dittami S.M."/>
            <person name="Gachon C.M."/>
            <person name="Green B.R."/>
            <person name="Karpowicz S."/>
            <person name="Kim J.W."/>
            <person name="Kudahl U."/>
            <person name="Lin S."/>
            <person name="Michel G."/>
            <person name="Mittag M."/>
            <person name="Olson B.J."/>
            <person name="Pangilinan J."/>
            <person name="Peng Y."/>
            <person name="Qiu H."/>
            <person name="Shu S."/>
            <person name="Singer J.T."/>
            <person name="Smith A.G."/>
            <person name="Sprecher B.N."/>
            <person name="Wagner V."/>
            <person name="Wang W."/>
            <person name="Wang Z.-Y."/>
            <person name="Yan J."/>
            <person name="Yarish C."/>
            <person name="Zoeuner-Riek S."/>
            <person name="Zhuang Y."/>
            <person name="Zou Y."/>
            <person name="Lindquist E.A."/>
            <person name="Grimwood J."/>
            <person name="Barry K."/>
            <person name="Rokhsar D.S."/>
            <person name="Schmutz J."/>
            <person name="Stiller J.W."/>
            <person name="Grossman A.R."/>
            <person name="Prochnik S.E."/>
        </authorList>
    </citation>
    <scope>NUCLEOTIDE SEQUENCE [LARGE SCALE GENOMIC DNA]</scope>
    <source>
        <strain evidence="1">4086291</strain>
    </source>
</reference>
<dbReference type="GO" id="GO:0012505">
    <property type="term" value="C:endomembrane system"/>
    <property type="evidence" value="ECO:0007669"/>
    <property type="project" value="TreeGrafter"/>
</dbReference>
<organism evidence="1 2">
    <name type="scientific">Porphyra umbilicalis</name>
    <name type="common">Purple laver</name>
    <name type="synonym">Red alga</name>
    <dbReference type="NCBI Taxonomy" id="2786"/>
    <lineage>
        <taxon>Eukaryota</taxon>
        <taxon>Rhodophyta</taxon>
        <taxon>Bangiophyceae</taxon>
        <taxon>Bangiales</taxon>
        <taxon>Bangiaceae</taxon>
        <taxon>Porphyra</taxon>
    </lineage>
</organism>
<protein>
    <submittedName>
        <fullName evidence="1">Uncharacterized protein</fullName>
    </submittedName>
</protein>
<dbReference type="AlphaFoldDB" id="A0A1X6PAU1"/>
<dbReference type="Proteomes" id="UP000218209">
    <property type="component" value="Unassembled WGS sequence"/>
</dbReference>